<reference evidence="2" key="1">
    <citation type="submission" date="2019-12" db="EMBL/GenBank/DDBJ databases">
        <title>An insight into the sialome of adult female Ixodes ricinus ticks feeding for 6 days.</title>
        <authorList>
            <person name="Perner J."/>
            <person name="Ribeiro J.M.C."/>
        </authorList>
    </citation>
    <scope>NUCLEOTIDE SEQUENCE</scope>
    <source>
        <strain evidence="2">Semi-engorged</strain>
        <tissue evidence="2">Salivary glands</tissue>
    </source>
</reference>
<dbReference type="EMBL" id="GIFC01010332">
    <property type="protein sequence ID" value="MXU92415.1"/>
    <property type="molecule type" value="Transcribed_RNA"/>
</dbReference>
<protein>
    <submittedName>
        <fullName evidence="2">Putative salivary lipocalin</fullName>
    </submittedName>
</protein>
<name>A0A6B0URR9_IXORI</name>
<evidence type="ECO:0000256" key="1">
    <source>
        <dbReference type="SAM" id="SignalP"/>
    </source>
</evidence>
<proteinExistence type="predicted"/>
<feature type="chain" id="PRO_5025662531" evidence="1">
    <location>
        <begin position="20"/>
        <end position="133"/>
    </location>
</feature>
<sequence length="133" mass="15590">MNTFVLQCILGIALMTVKGTKGCRKELFYERLGRYPDSWRILRETTNQFFLAFYSVSSKTGSDQMCLHTKSRTLDPMKPWMSTLTYGHTLDNTTFASERFEIRRQTRCKRNNLHKFQQLHSHAFADTWIPSLG</sequence>
<evidence type="ECO:0000313" key="2">
    <source>
        <dbReference type="EMBL" id="MXU92415.1"/>
    </source>
</evidence>
<accession>A0A6B0URR9</accession>
<keyword evidence="1" id="KW-0732">Signal</keyword>
<dbReference type="AlphaFoldDB" id="A0A6B0URR9"/>
<feature type="signal peptide" evidence="1">
    <location>
        <begin position="1"/>
        <end position="19"/>
    </location>
</feature>
<organism evidence="2">
    <name type="scientific">Ixodes ricinus</name>
    <name type="common">Common tick</name>
    <name type="synonym">Acarus ricinus</name>
    <dbReference type="NCBI Taxonomy" id="34613"/>
    <lineage>
        <taxon>Eukaryota</taxon>
        <taxon>Metazoa</taxon>
        <taxon>Ecdysozoa</taxon>
        <taxon>Arthropoda</taxon>
        <taxon>Chelicerata</taxon>
        <taxon>Arachnida</taxon>
        <taxon>Acari</taxon>
        <taxon>Parasitiformes</taxon>
        <taxon>Ixodida</taxon>
        <taxon>Ixodoidea</taxon>
        <taxon>Ixodidae</taxon>
        <taxon>Ixodinae</taxon>
        <taxon>Ixodes</taxon>
    </lineage>
</organism>